<feature type="transmembrane region" description="Helical" evidence="1">
    <location>
        <begin position="57"/>
        <end position="78"/>
    </location>
</feature>
<keyword evidence="1" id="KW-1133">Transmembrane helix</keyword>
<feature type="transmembrane region" description="Helical" evidence="1">
    <location>
        <begin position="6"/>
        <end position="26"/>
    </location>
</feature>
<dbReference type="CDD" id="cd03143">
    <property type="entry name" value="A4_beta-galactosidase_middle_domain"/>
    <property type="match status" value="1"/>
</dbReference>
<dbReference type="Pfam" id="PF07584">
    <property type="entry name" value="BatA"/>
    <property type="match status" value="1"/>
</dbReference>
<dbReference type="PANTHER" id="PTHR37464:SF1">
    <property type="entry name" value="BLL2463 PROTEIN"/>
    <property type="match status" value="1"/>
</dbReference>
<organism evidence="3 4">
    <name type="scientific">Mucilaginibacter ximonensis</name>
    <dbReference type="NCBI Taxonomy" id="538021"/>
    <lineage>
        <taxon>Bacteria</taxon>
        <taxon>Pseudomonadati</taxon>
        <taxon>Bacteroidota</taxon>
        <taxon>Sphingobacteriia</taxon>
        <taxon>Sphingobacteriales</taxon>
        <taxon>Sphingobacteriaceae</taxon>
        <taxon>Mucilaginibacter</taxon>
    </lineage>
</organism>
<dbReference type="InterPro" id="IPR011933">
    <property type="entry name" value="Double_TM_dom"/>
</dbReference>
<dbReference type="NCBIfam" id="TIGR02226">
    <property type="entry name" value="two_anch"/>
    <property type="match status" value="1"/>
</dbReference>
<proteinExistence type="predicted"/>
<keyword evidence="1" id="KW-0472">Membrane</keyword>
<dbReference type="Gene3D" id="3.40.50.880">
    <property type="match status" value="1"/>
</dbReference>
<comment type="caution">
    <text evidence="3">The sequence shown here is derived from an EMBL/GenBank/DDBJ whole genome shotgun (WGS) entry which is preliminary data.</text>
</comment>
<name>A0ABW5YBG2_9SPHI</name>
<dbReference type="PANTHER" id="PTHR37464">
    <property type="entry name" value="BLL2463 PROTEIN"/>
    <property type="match status" value="1"/>
</dbReference>
<evidence type="ECO:0000313" key="4">
    <source>
        <dbReference type="Proteomes" id="UP001597557"/>
    </source>
</evidence>
<dbReference type="SUPFAM" id="SSF52317">
    <property type="entry name" value="Class I glutamine amidotransferase-like"/>
    <property type="match status" value="1"/>
</dbReference>
<keyword evidence="1" id="KW-0812">Transmembrane</keyword>
<reference evidence="4" key="1">
    <citation type="journal article" date="2019" name="Int. J. Syst. Evol. Microbiol.">
        <title>The Global Catalogue of Microorganisms (GCM) 10K type strain sequencing project: providing services to taxonomists for standard genome sequencing and annotation.</title>
        <authorList>
            <consortium name="The Broad Institute Genomics Platform"/>
            <consortium name="The Broad Institute Genome Sequencing Center for Infectious Disease"/>
            <person name="Wu L."/>
            <person name="Ma J."/>
        </authorList>
    </citation>
    <scope>NUCLEOTIDE SEQUENCE [LARGE SCALE GENOMIC DNA]</scope>
    <source>
        <strain evidence="4">KCTC 22437</strain>
    </source>
</reference>
<evidence type="ECO:0000313" key="3">
    <source>
        <dbReference type="EMBL" id="MFD2872131.1"/>
    </source>
</evidence>
<protein>
    <submittedName>
        <fullName evidence="3">BatA domain-containing protein</fullName>
    </submittedName>
</protein>
<evidence type="ECO:0000256" key="1">
    <source>
        <dbReference type="SAM" id="Phobius"/>
    </source>
</evidence>
<dbReference type="InterPro" id="IPR024163">
    <property type="entry name" value="Aerotolerance_reg_N"/>
</dbReference>
<dbReference type="Proteomes" id="UP001597557">
    <property type="component" value="Unassembled WGS sequence"/>
</dbReference>
<feature type="domain" description="Aerotolerance regulator N-terminal" evidence="2">
    <location>
        <begin position="1"/>
        <end position="76"/>
    </location>
</feature>
<keyword evidence="4" id="KW-1185">Reference proteome</keyword>
<gene>
    <name evidence="3" type="ORF">ACFS5N_06615</name>
</gene>
<feature type="transmembrane region" description="Helical" evidence="1">
    <location>
        <begin position="650"/>
        <end position="668"/>
    </location>
</feature>
<dbReference type="InterPro" id="IPR029062">
    <property type="entry name" value="Class_I_gatase-like"/>
</dbReference>
<sequence>MHFIYPVFLFALVSLAIPVLVHLFNFRRYQKIYFSNVQFLKEIQEQQSSRRNLKERLILAARLLALLFLVLAFSRPYISNQKSTKAGAQRVVSIFIDNSYSMQTLNREGSLLDEAKRRAKEIAAAYSMNDKFQLLTQDFEGRHQRLMSRDEFVDAVDAVQISPRSRDLQQIVDRQENLLNLQPGTGRSIDIISDFQKNISNGQPLKIDTGIRINLVQLRAHTPANVAIDSVWLLSAIHRPGETEKLVVRLHNYASENSTKIPLKLSINGEQKALGGYIVNARGVQNDTLTFSGLKPGWQRGEITLQDNPVTFDNRFYFSFNVKQQLPVLVIDGGTANPYLKALFGTDQFFSLIRASDGNVDYAGLNTYPLVVLSDVKAISAGLAQQLKAYVNKGGTLAMFPAVDADLNNYKAFLQQVGAAYPEKLLTEDVKVSSLNLQSPVFKNIFEDFPQNPDLPVIKKYYRLSAASGRNENLMQIQGGTPFWAGYTSGKGKVYVCAAPLNTDFSNLPRHALFVPIMFRIALLSGHDQPLFYSLGHDETLEVPPVQSSDKQLLKLVKGQQSIIPDVKQQEGSTLLYVSDQLQETGLYDLKRQDSTVSVMAFNDNRTESDLSYYNADELNKLLANKGNVFEPNRGPVKDMVSQTDFGMQLWKLCIILALIFLAAEILLTRYFNVRTATDKQVSQQDNRPQSTHKAV</sequence>
<accession>A0ABW5YBG2</accession>
<dbReference type="EMBL" id="JBHUPD010000001">
    <property type="protein sequence ID" value="MFD2872131.1"/>
    <property type="molecule type" value="Genomic_DNA"/>
</dbReference>
<dbReference type="RefSeq" id="WP_377183480.1">
    <property type="nucleotide sequence ID" value="NZ_JBHUPD010000001.1"/>
</dbReference>
<evidence type="ECO:0000259" key="2">
    <source>
        <dbReference type="Pfam" id="PF07584"/>
    </source>
</evidence>